<dbReference type="STRING" id="402600.SAMN05216188_11834"/>
<sequence>MNGDVVSMYVWRDVGGGTEHAFNRWRNHDAPIWVAMCQKTVSAHAIRLNAERDQVAAVRCFACISLVEADSL</sequence>
<dbReference type="EMBL" id="FOFR01000018">
    <property type="protein sequence ID" value="SER94879.1"/>
    <property type="molecule type" value="Genomic_DNA"/>
</dbReference>
<protein>
    <submittedName>
        <fullName evidence="1">Uncharacterized protein</fullName>
    </submittedName>
</protein>
<evidence type="ECO:0000313" key="1">
    <source>
        <dbReference type="EMBL" id="SER94879.1"/>
    </source>
</evidence>
<organism evidence="1 2">
    <name type="scientific">Lentzea xinjiangensis</name>
    <dbReference type="NCBI Taxonomy" id="402600"/>
    <lineage>
        <taxon>Bacteria</taxon>
        <taxon>Bacillati</taxon>
        <taxon>Actinomycetota</taxon>
        <taxon>Actinomycetes</taxon>
        <taxon>Pseudonocardiales</taxon>
        <taxon>Pseudonocardiaceae</taxon>
        <taxon>Lentzea</taxon>
    </lineage>
</organism>
<proteinExistence type="predicted"/>
<gene>
    <name evidence="1" type="ORF">SAMN05216188_11834</name>
</gene>
<dbReference type="RefSeq" id="WP_143116326.1">
    <property type="nucleotide sequence ID" value="NZ_FOFR01000018.1"/>
</dbReference>
<reference evidence="2" key="1">
    <citation type="submission" date="2016-10" db="EMBL/GenBank/DDBJ databases">
        <authorList>
            <person name="Varghese N."/>
            <person name="Submissions S."/>
        </authorList>
    </citation>
    <scope>NUCLEOTIDE SEQUENCE [LARGE SCALE GENOMIC DNA]</scope>
    <source>
        <strain evidence="2">CGMCC 4.3525</strain>
    </source>
</reference>
<keyword evidence="2" id="KW-1185">Reference proteome</keyword>
<dbReference type="Proteomes" id="UP000199352">
    <property type="component" value="Unassembled WGS sequence"/>
</dbReference>
<accession>A0A1H9TDI4</accession>
<name>A0A1H9TDI4_9PSEU</name>
<dbReference type="AlphaFoldDB" id="A0A1H9TDI4"/>
<evidence type="ECO:0000313" key="2">
    <source>
        <dbReference type="Proteomes" id="UP000199352"/>
    </source>
</evidence>